<keyword evidence="4" id="KW-1185">Reference proteome</keyword>
<evidence type="ECO:0000313" key="4">
    <source>
        <dbReference type="Proteomes" id="UP001233172"/>
    </source>
</evidence>
<reference evidence="3" key="1">
    <citation type="journal article" date="2023" name="PLoS Negl. Trop. Dis.">
        <title>A genome sequence for Biomphalaria pfeifferi, the major vector snail for the human-infecting parasite Schistosoma mansoni.</title>
        <authorList>
            <person name="Bu L."/>
            <person name="Lu L."/>
            <person name="Laidemitt M.R."/>
            <person name="Zhang S.M."/>
            <person name="Mutuku M."/>
            <person name="Mkoji G."/>
            <person name="Steinauer M."/>
            <person name="Loker E.S."/>
        </authorList>
    </citation>
    <scope>NUCLEOTIDE SEQUENCE</scope>
    <source>
        <strain evidence="3">KasaAsao</strain>
    </source>
</reference>
<evidence type="ECO:0000259" key="2">
    <source>
        <dbReference type="Pfam" id="PF13383"/>
    </source>
</evidence>
<dbReference type="AlphaFoldDB" id="A0AAD8EYR4"/>
<comment type="caution">
    <text evidence="3">The sequence shown here is derived from an EMBL/GenBank/DDBJ whole genome shotgun (WGS) entry which is preliminary data.</text>
</comment>
<dbReference type="GO" id="GO:0032259">
    <property type="term" value="P:methylation"/>
    <property type="evidence" value="ECO:0007669"/>
    <property type="project" value="UniProtKB-KW"/>
</dbReference>
<dbReference type="InterPro" id="IPR025714">
    <property type="entry name" value="Methyltranfer_dom"/>
</dbReference>
<evidence type="ECO:0000256" key="1">
    <source>
        <dbReference type="SAM" id="SignalP"/>
    </source>
</evidence>
<keyword evidence="3" id="KW-0489">Methyltransferase</keyword>
<dbReference type="PANTHER" id="PTHR32026">
    <property type="entry name" value="METHYLTRANSFERASE-LIKE PROTEIN 24"/>
    <property type="match status" value="1"/>
</dbReference>
<dbReference type="SUPFAM" id="SSF53335">
    <property type="entry name" value="S-adenosyl-L-methionine-dependent methyltransferases"/>
    <property type="match status" value="1"/>
</dbReference>
<proteinExistence type="predicted"/>
<keyword evidence="3" id="KW-0808">Transferase</keyword>
<sequence>MRIPRCGHISPKNVVRLAIFLLLQLLLLAVVLQLNQQVVQNTIQCDHHDNDLQTKNVPRQQLIAEDTGTGPLGYLRINSHVTDLSSLEISNMSTTQLLLTVHSYLDNADVICQRKIRMGRIDDGGWEVCDDPDVRPREPCIIYSFGINDDFSFDDDSARLYGCHIYSFDPSMVQSAIEYNRSSKVHFYRIGLGGTTLINNKQWLLFTLSDIRRKLGHQNATIDIIKMDIEGSEWGALPQMLRHGELEGVRQFYIEYHLTRDDRRYILPRLKAIQGLARAGFKKFYVHKNKITKTNIKGFPVYRTRCYEVHYLRR</sequence>
<dbReference type="Proteomes" id="UP001233172">
    <property type="component" value="Unassembled WGS sequence"/>
</dbReference>
<evidence type="ECO:0000313" key="3">
    <source>
        <dbReference type="EMBL" id="KAK0044061.1"/>
    </source>
</evidence>
<name>A0AAD8EYR4_BIOPF</name>
<feature type="chain" id="PRO_5042109405" evidence="1">
    <location>
        <begin position="34"/>
        <end position="314"/>
    </location>
</feature>
<keyword evidence="1" id="KW-0732">Signal</keyword>
<dbReference type="InterPro" id="IPR026913">
    <property type="entry name" value="METTL24"/>
</dbReference>
<dbReference type="Pfam" id="PF13383">
    <property type="entry name" value="Methyltransf_22"/>
    <property type="match status" value="1"/>
</dbReference>
<dbReference type="PANTHER" id="PTHR32026:SF10">
    <property type="entry name" value="METHYLTRANSFERASE-LIKE PROTEIN 24-RELATED"/>
    <property type="match status" value="1"/>
</dbReference>
<organism evidence="3 4">
    <name type="scientific">Biomphalaria pfeifferi</name>
    <name type="common">Bloodfluke planorb</name>
    <name type="synonym">Freshwater snail</name>
    <dbReference type="NCBI Taxonomy" id="112525"/>
    <lineage>
        <taxon>Eukaryota</taxon>
        <taxon>Metazoa</taxon>
        <taxon>Spiralia</taxon>
        <taxon>Lophotrochozoa</taxon>
        <taxon>Mollusca</taxon>
        <taxon>Gastropoda</taxon>
        <taxon>Heterobranchia</taxon>
        <taxon>Euthyneura</taxon>
        <taxon>Panpulmonata</taxon>
        <taxon>Hygrophila</taxon>
        <taxon>Lymnaeoidea</taxon>
        <taxon>Planorbidae</taxon>
        <taxon>Biomphalaria</taxon>
    </lineage>
</organism>
<accession>A0AAD8EYR4</accession>
<feature type="signal peptide" evidence="1">
    <location>
        <begin position="1"/>
        <end position="33"/>
    </location>
</feature>
<gene>
    <name evidence="3" type="ORF">Bpfe_026491</name>
</gene>
<reference evidence="3" key="2">
    <citation type="submission" date="2023-04" db="EMBL/GenBank/DDBJ databases">
        <authorList>
            <person name="Bu L."/>
            <person name="Lu L."/>
            <person name="Laidemitt M.R."/>
            <person name="Zhang S.M."/>
            <person name="Mutuku M."/>
            <person name="Mkoji G."/>
            <person name="Steinauer M."/>
            <person name="Loker E.S."/>
        </authorList>
    </citation>
    <scope>NUCLEOTIDE SEQUENCE</scope>
    <source>
        <strain evidence="3">KasaAsao</strain>
        <tissue evidence="3">Whole Snail</tissue>
    </source>
</reference>
<dbReference type="GO" id="GO:0008168">
    <property type="term" value="F:methyltransferase activity"/>
    <property type="evidence" value="ECO:0007669"/>
    <property type="project" value="UniProtKB-KW"/>
</dbReference>
<dbReference type="EMBL" id="JASAOG010000205">
    <property type="protein sequence ID" value="KAK0044061.1"/>
    <property type="molecule type" value="Genomic_DNA"/>
</dbReference>
<feature type="domain" description="Methyltransferase" evidence="2">
    <location>
        <begin position="104"/>
        <end position="294"/>
    </location>
</feature>
<dbReference type="InterPro" id="IPR029063">
    <property type="entry name" value="SAM-dependent_MTases_sf"/>
</dbReference>
<protein>
    <submittedName>
        <fullName evidence="3">Methyltransferase-like protein 24</fullName>
    </submittedName>
</protein>